<comment type="caution">
    <text evidence="1">The sequence shown here is derived from an EMBL/GenBank/DDBJ whole genome shotgun (WGS) entry which is preliminary data.</text>
</comment>
<evidence type="ECO:0000313" key="2">
    <source>
        <dbReference type="Proteomes" id="UP000217838"/>
    </source>
</evidence>
<organism evidence="1 2">
    <name type="scientific">Aerophobetes bacterium</name>
    <dbReference type="NCBI Taxonomy" id="2030807"/>
    <lineage>
        <taxon>Bacteria</taxon>
        <taxon>Candidatus Aerophobota</taxon>
    </lineage>
</organism>
<protein>
    <submittedName>
        <fullName evidence="1">Uncharacterized protein</fullName>
    </submittedName>
</protein>
<proteinExistence type="predicted"/>
<sequence>MEGFHMFQDKIQSELNSEYVGYEMPIECITSKSHLYMDFDVEDFETLPQGLHFSLEYQKDSDALQMKVEDFHEMMCGFGNDIEVEGKKILLFYE</sequence>
<accession>A0A2A4YLK1</accession>
<dbReference type="Proteomes" id="UP000217838">
    <property type="component" value="Unassembled WGS sequence"/>
</dbReference>
<dbReference type="EMBL" id="NVUU01000017">
    <property type="protein sequence ID" value="PCI95490.1"/>
    <property type="molecule type" value="Genomic_DNA"/>
</dbReference>
<reference evidence="2" key="1">
    <citation type="submission" date="2017-08" db="EMBL/GenBank/DDBJ databases">
        <title>A dynamic microbial community with high functional redundancy inhabits the cold, oxic subseafloor aquifer.</title>
        <authorList>
            <person name="Tully B.J."/>
            <person name="Wheat C.G."/>
            <person name="Glazer B.T."/>
            <person name="Huber J.A."/>
        </authorList>
    </citation>
    <scope>NUCLEOTIDE SEQUENCE [LARGE SCALE GENOMIC DNA]</scope>
</reference>
<name>A0A2A4YLK1_UNCAE</name>
<gene>
    <name evidence="1" type="ORF">COB11_02065</name>
</gene>
<dbReference type="AlphaFoldDB" id="A0A2A4YLK1"/>
<evidence type="ECO:0000313" key="1">
    <source>
        <dbReference type="EMBL" id="PCI95490.1"/>
    </source>
</evidence>